<dbReference type="OrthoDB" id="1904499at2759"/>
<feature type="transmembrane region" description="Helical" evidence="8">
    <location>
        <begin position="68"/>
        <end position="91"/>
    </location>
</feature>
<feature type="transmembrane region" description="Helical" evidence="8">
    <location>
        <begin position="156"/>
        <end position="174"/>
    </location>
</feature>
<accession>A0A8T1NWQ8</accession>
<comment type="subunit">
    <text evidence="3 8">Homodimer and heterodimers.</text>
</comment>
<evidence type="ECO:0000256" key="7">
    <source>
        <dbReference type="ARBA" id="ARBA00023136"/>
    </source>
</evidence>
<feature type="domain" description="Casparian strip membrane protein" evidence="9">
    <location>
        <begin position="22"/>
        <end position="163"/>
    </location>
</feature>
<proteinExistence type="inferred from homology"/>
<evidence type="ECO:0000256" key="6">
    <source>
        <dbReference type="ARBA" id="ARBA00022989"/>
    </source>
</evidence>
<evidence type="ECO:0000256" key="4">
    <source>
        <dbReference type="ARBA" id="ARBA00022475"/>
    </source>
</evidence>
<dbReference type="InterPro" id="IPR006702">
    <property type="entry name" value="CASP_dom"/>
</dbReference>
<dbReference type="InterPro" id="IPR044173">
    <property type="entry name" value="CASPL"/>
</dbReference>
<dbReference type="AlphaFoldDB" id="A0A8T1NWQ8"/>
<reference evidence="10" key="1">
    <citation type="submission" date="2020-12" db="EMBL/GenBank/DDBJ databases">
        <title>WGS assembly of Carya illinoinensis cv. Pawnee.</title>
        <authorList>
            <person name="Platts A."/>
            <person name="Shu S."/>
            <person name="Wright S."/>
            <person name="Barry K."/>
            <person name="Edger P."/>
            <person name="Pires J.C."/>
            <person name="Schmutz J."/>
        </authorList>
    </citation>
    <scope>NUCLEOTIDE SEQUENCE</scope>
    <source>
        <tissue evidence="10">Leaf</tissue>
    </source>
</reference>
<dbReference type="InterPro" id="IPR006459">
    <property type="entry name" value="CASP/CASPL"/>
</dbReference>
<keyword evidence="12" id="KW-1185">Reference proteome</keyword>
<dbReference type="EMBL" id="CM031835">
    <property type="protein sequence ID" value="KAG6686142.1"/>
    <property type="molecule type" value="Genomic_DNA"/>
</dbReference>
<gene>
    <name evidence="10" type="ORF">CIPAW_11G002400</name>
    <name evidence="11" type="ORF">I3842_11G002100</name>
</gene>
<evidence type="ECO:0000256" key="3">
    <source>
        <dbReference type="ARBA" id="ARBA00011489"/>
    </source>
</evidence>
<dbReference type="Proteomes" id="UP000811246">
    <property type="component" value="Chromosome 11"/>
</dbReference>
<comment type="subcellular location">
    <subcellularLocation>
        <location evidence="1 8">Cell membrane</location>
        <topology evidence="1 8">Multi-pass membrane protein</topology>
    </subcellularLocation>
</comment>
<dbReference type="NCBIfam" id="TIGR01569">
    <property type="entry name" value="A_tha_TIGR01569"/>
    <property type="match status" value="1"/>
</dbReference>
<dbReference type="Pfam" id="PF04535">
    <property type="entry name" value="CASP_dom"/>
    <property type="match status" value="1"/>
</dbReference>
<evidence type="ECO:0000313" key="10">
    <source>
        <dbReference type="EMBL" id="KAG6634875.1"/>
    </source>
</evidence>
<evidence type="ECO:0000259" key="9">
    <source>
        <dbReference type="Pfam" id="PF04535"/>
    </source>
</evidence>
<evidence type="ECO:0000256" key="2">
    <source>
        <dbReference type="ARBA" id="ARBA00007651"/>
    </source>
</evidence>
<evidence type="ECO:0000256" key="8">
    <source>
        <dbReference type="RuleBase" id="RU361233"/>
    </source>
</evidence>
<evidence type="ECO:0000313" key="12">
    <source>
        <dbReference type="Proteomes" id="UP000811609"/>
    </source>
</evidence>
<keyword evidence="7 8" id="KW-0472">Membrane</keyword>
<evidence type="ECO:0000256" key="1">
    <source>
        <dbReference type="ARBA" id="ARBA00004651"/>
    </source>
</evidence>
<dbReference type="GO" id="GO:0005886">
    <property type="term" value="C:plasma membrane"/>
    <property type="evidence" value="ECO:0007669"/>
    <property type="project" value="UniProtKB-SubCell"/>
</dbReference>
<comment type="caution">
    <text evidence="10">The sequence shown here is derived from an EMBL/GenBank/DDBJ whole genome shotgun (WGS) entry which is preliminary data.</text>
</comment>
<dbReference type="PANTHER" id="PTHR36488">
    <property type="entry name" value="CASP-LIKE PROTEIN 1U1"/>
    <property type="match status" value="1"/>
</dbReference>
<reference evidence="11" key="2">
    <citation type="submission" date="2021-01" db="EMBL/GenBank/DDBJ databases">
        <authorList>
            <person name="Lovell J.T."/>
            <person name="Bentley N."/>
            <person name="Bhattarai G."/>
            <person name="Jenkins J.W."/>
            <person name="Sreedasyam A."/>
            <person name="Alarcon Y."/>
            <person name="Bock C."/>
            <person name="Boston L."/>
            <person name="Carlson J."/>
            <person name="Cervantes K."/>
            <person name="Clermont K."/>
            <person name="Krom N."/>
            <person name="Kubenka K."/>
            <person name="Mamidi S."/>
            <person name="Mattison C."/>
            <person name="Monteros M."/>
            <person name="Pisani C."/>
            <person name="Plott C."/>
            <person name="Rajasekar S."/>
            <person name="Rhein H.S."/>
            <person name="Rohla C."/>
            <person name="Song M."/>
            <person name="Hilaire R.S."/>
            <person name="Shu S."/>
            <person name="Wells L."/>
            <person name="Wang X."/>
            <person name="Webber J."/>
            <person name="Heerema R.J."/>
            <person name="Klein P."/>
            <person name="Conner P."/>
            <person name="Grauke L."/>
            <person name="Grimwood J."/>
            <person name="Schmutz J."/>
            <person name="Randall J.J."/>
        </authorList>
    </citation>
    <scope>NUCLEOTIDE SEQUENCE</scope>
    <source>
        <tissue evidence="11">Leaf</tissue>
    </source>
</reference>
<dbReference type="PANTHER" id="PTHR36488:SF8">
    <property type="entry name" value="CASP-LIKE PROTEIN 1U1"/>
    <property type="match status" value="1"/>
</dbReference>
<protein>
    <recommendedName>
        <fullName evidence="8">CASP-like protein</fullName>
    </recommendedName>
</protein>
<evidence type="ECO:0000313" key="11">
    <source>
        <dbReference type="EMBL" id="KAG6686142.1"/>
    </source>
</evidence>
<keyword evidence="6 8" id="KW-1133">Transmembrane helix</keyword>
<name>A0A8T1NWQ8_CARIL</name>
<keyword evidence="4 8" id="KW-1003">Cell membrane</keyword>
<dbReference type="EMBL" id="CM031819">
    <property type="protein sequence ID" value="KAG6634875.1"/>
    <property type="molecule type" value="Genomic_DNA"/>
</dbReference>
<feature type="transmembrane region" description="Helical" evidence="8">
    <location>
        <begin position="103"/>
        <end position="123"/>
    </location>
</feature>
<evidence type="ECO:0000256" key="5">
    <source>
        <dbReference type="ARBA" id="ARBA00022692"/>
    </source>
</evidence>
<comment type="similarity">
    <text evidence="2 8">Belongs to the Casparian strip membrane proteins (CASP) family.</text>
</comment>
<dbReference type="Proteomes" id="UP000811609">
    <property type="component" value="Chromosome 11"/>
</dbReference>
<organism evidence="10 12">
    <name type="scientific">Carya illinoinensis</name>
    <name type="common">Pecan</name>
    <dbReference type="NCBI Taxonomy" id="32201"/>
    <lineage>
        <taxon>Eukaryota</taxon>
        <taxon>Viridiplantae</taxon>
        <taxon>Streptophyta</taxon>
        <taxon>Embryophyta</taxon>
        <taxon>Tracheophyta</taxon>
        <taxon>Spermatophyta</taxon>
        <taxon>Magnoliopsida</taxon>
        <taxon>eudicotyledons</taxon>
        <taxon>Gunneridae</taxon>
        <taxon>Pentapetalae</taxon>
        <taxon>rosids</taxon>
        <taxon>fabids</taxon>
        <taxon>Fagales</taxon>
        <taxon>Juglandaceae</taxon>
        <taxon>Carya</taxon>
    </lineage>
</organism>
<feature type="transmembrane region" description="Helical" evidence="8">
    <location>
        <begin position="21"/>
        <end position="43"/>
    </location>
</feature>
<sequence length="183" mass="20125">MDGFEAKFPPKPALKTQKIVLGAQICLRILAIATALAATWVMLTSKQSKEIIGITFYARFSYSSNMKFFAFANAVACAFSVLSLLFVLFLCRPGPSSANYYYLFLHDLFMMSLVLAGCAAATAEGYIGRYGNGHAGWSPICDHFGKFCNKMTSSVILSYLCLCFLLVLTILSASKSRRVQVFN</sequence>
<keyword evidence="5 8" id="KW-0812">Transmembrane</keyword>